<dbReference type="AlphaFoldDB" id="W9RU75"/>
<evidence type="ECO:0000313" key="3">
    <source>
        <dbReference type="Proteomes" id="UP000030645"/>
    </source>
</evidence>
<dbReference type="EMBL" id="KE345646">
    <property type="protein sequence ID" value="EXC10694.1"/>
    <property type="molecule type" value="Genomic_DNA"/>
</dbReference>
<reference evidence="3" key="1">
    <citation type="submission" date="2013-01" db="EMBL/GenBank/DDBJ databases">
        <title>Draft Genome Sequence of a Mulberry Tree, Morus notabilis C.K. Schneid.</title>
        <authorList>
            <person name="He N."/>
            <person name="Zhao S."/>
        </authorList>
    </citation>
    <scope>NUCLEOTIDE SEQUENCE</scope>
</reference>
<sequence>MSDKYGKNQQNPYLPLPAPPNQMSTRIPSLTGKGNKSQRRSRGEVGNVGNSELSKVRRRCVGNPSRREREEFECGIR</sequence>
<dbReference type="Proteomes" id="UP000030645">
    <property type="component" value="Unassembled WGS sequence"/>
</dbReference>
<keyword evidence="3" id="KW-1185">Reference proteome</keyword>
<organism evidence="2 3">
    <name type="scientific">Morus notabilis</name>
    <dbReference type="NCBI Taxonomy" id="981085"/>
    <lineage>
        <taxon>Eukaryota</taxon>
        <taxon>Viridiplantae</taxon>
        <taxon>Streptophyta</taxon>
        <taxon>Embryophyta</taxon>
        <taxon>Tracheophyta</taxon>
        <taxon>Spermatophyta</taxon>
        <taxon>Magnoliopsida</taxon>
        <taxon>eudicotyledons</taxon>
        <taxon>Gunneridae</taxon>
        <taxon>Pentapetalae</taxon>
        <taxon>rosids</taxon>
        <taxon>fabids</taxon>
        <taxon>Rosales</taxon>
        <taxon>Moraceae</taxon>
        <taxon>Moreae</taxon>
        <taxon>Morus</taxon>
    </lineage>
</organism>
<evidence type="ECO:0000256" key="1">
    <source>
        <dbReference type="SAM" id="MobiDB-lite"/>
    </source>
</evidence>
<evidence type="ECO:0000313" key="2">
    <source>
        <dbReference type="EMBL" id="EXC10694.1"/>
    </source>
</evidence>
<feature type="region of interest" description="Disordered" evidence="1">
    <location>
        <begin position="1"/>
        <end position="77"/>
    </location>
</feature>
<protein>
    <submittedName>
        <fullName evidence="2">Uncharacterized protein</fullName>
    </submittedName>
</protein>
<feature type="compositionally biased region" description="Polar residues" evidence="1">
    <location>
        <begin position="21"/>
        <end position="35"/>
    </location>
</feature>
<accession>W9RU75</accession>
<feature type="compositionally biased region" description="Basic and acidic residues" evidence="1">
    <location>
        <begin position="65"/>
        <end position="77"/>
    </location>
</feature>
<name>W9RU75_9ROSA</name>
<proteinExistence type="predicted"/>
<gene>
    <name evidence="2" type="ORF">L484_025278</name>
</gene>